<gene>
    <name evidence="2" type="ORF">GE061_012359</name>
</gene>
<name>A0A8S9XSA4_APOLU</name>
<feature type="region of interest" description="Disordered" evidence="1">
    <location>
        <begin position="68"/>
        <end position="97"/>
    </location>
</feature>
<evidence type="ECO:0000313" key="2">
    <source>
        <dbReference type="EMBL" id="KAF6211843.1"/>
    </source>
</evidence>
<organism evidence="2 3">
    <name type="scientific">Apolygus lucorum</name>
    <name type="common">Small green plant bug</name>
    <name type="synonym">Lygocoris lucorum</name>
    <dbReference type="NCBI Taxonomy" id="248454"/>
    <lineage>
        <taxon>Eukaryota</taxon>
        <taxon>Metazoa</taxon>
        <taxon>Ecdysozoa</taxon>
        <taxon>Arthropoda</taxon>
        <taxon>Hexapoda</taxon>
        <taxon>Insecta</taxon>
        <taxon>Pterygota</taxon>
        <taxon>Neoptera</taxon>
        <taxon>Paraneoptera</taxon>
        <taxon>Hemiptera</taxon>
        <taxon>Heteroptera</taxon>
        <taxon>Panheteroptera</taxon>
        <taxon>Cimicomorpha</taxon>
        <taxon>Miridae</taxon>
        <taxon>Mirini</taxon>
        <taxon>Apolygus</taxon>
    </lineage>
</organism>
<comment type="caution">
    <text evidence="2">The sequence shown here is derived from an EMBL/GenBank/DDBJ whole genome shotgun (WGS) entry which is preliminary data.</text>
</comment>
<reference evidence="2" key="1">
    <citation type="journal article" date="2021" name="Mol. Ecol. Resour.">
        <title>Apolygus lucorum genome provides insights into omnivorousness and mesophyll feeding.</title>
        <authorList>
            <person name="Liu Y."/>
            <person name="Liu H."/>
            <person name="Wang H."/>
            <person name="Huang T."/>
            <person name="Liu B."/>
            <person name="Yang B."/>
            <person name="Yin L."/>
            <person name="Li B."/>
            <person name="Zhang Y."/>
            <person name="Zhang S."/>
            <person name="Jiang F."/>
            <person name="Zhang X."/>
            <person name="Ren Y."/>
            <person name="Wang B."/>
            <person name="Wang S."/>
            <person name="Lu Y."/>
            <person name="Wu K."/>
            <person name="Fan W."/>
            <person name="Wang G."/>
        </authorList>
    </citation>
    <scope>NUCLEOTIDE SEQUENCE</scope>
    <source>
        <strain evidence="2">12Hb</strain>
    </source>
</reference>
<dbReference type="Proteomes" id="UP000466442">
    <property type="component" value="Unassembled WGS sequence"/>
</dbReference>
<keyword evidence="3" id="KW-1185">Reference proteome</keyword>
<evidence type="ECO:0000313" key="3">
    <source>
        <dbReference type="Proteomes" id="UP000466442"/>
    </source>
</evidence>
<accession>A0A8S9XSA4</accession>
<evidence type="ECO:0000256" key="1">
    <source>
        <dbReference type="SAM" id="MobiDB-lite"/>
    </source>
</evidence>
<proteinExistence type="predicted"/>
<dbReference type="OrthoDB" id="6625482at2759"/>
<protein>
    <submittedName>
        <fullName evidence="2">Uncharacterized protein</fullName>
    </submittedName>
</protein>
<feature type="compositionally biased region" description="Low complexity" evidence="1">
    <location>
        <begin position="75"/>
        <end position="97"/>
    </location>
</feature>
<dbReference type="AlphaFoldDB" id="A0A8S9XSA4"/>
<sequence>MSEGEVGYLFTSNSYSSGEIVERRKPSTVINFGRQGSKDGGSCSGEGVGLDAAEECTIVDDLDSCADDTSRLNEELSSTTESTTSETSQKSSLNAVL</sequence>
<dbReference type="EMBL" id="WIXP02000004">
    <property type="protein sequence ID" value="KAF6211843.1"/>
    <property type="molecule type" value="Genomic_DNA"/>
</dbReference>